<comment type="caution">
    <text evidence="10">The sequence shown here is derived from an EMBL/GenBank/DDBJ whole genome shotgun (WGS) entry which is preliminary data.</text>
</comment>
<feature type="region of interest" description="Disordered" evidence="7">
    <location>
        <begin position="1"/>
        <end position="45"/>
    </location>
</feature>
<evidence type="ECO:0000256" key="7">
    <source>
        <dbReference type="SAM" id="MobiDB-lite"/>
    </source>
</evidence>
<dbReference type="Pfam" id="PF04542">
    <property type="entry name" value="Sigma70_r2"/>
    <property type="match status" value="1"/>
</dbReference>
<feature type="domain" description="RNA polymerase sigma-70 region 2" evidence="8">
    <location>
        <begin position="69"/>
        <end position="131"/>
    </location>
</feature>
<keyword evidence="11" id="KW-1185">Reference proteome</keyword>
<dbReference type="GO" id="GO:0006950">
    <property type="term" value="P:response to stress"/>
    <property type="evidence" value="ECO:0007669"/>
    <property type="project" value="UniProtKB-ARBA"/>
</dbReference>
<name>A0A7X6CX49_9ACTN</name>
<organism evidence="10 11">
    <name type="scientific">Streptomyces lonarensis</name>
    <dbReference type="NCBI Taxonomy" id="700599"/>
    <lineage>
        <taxon>Bacteria</taxon>
        <taxon>Bacillati</taxon>
        <taxon>Actinomycetota</taxon>
        <taxon>Actinomycetes</taxon>
        <taxon>Kitasatosporales</taxon>
        <taxon>Streptomycetaceae</taxon>
        <taxon>Streptomyces</taxon>
    </lineage>
</organism>
<proteinExistence type="inferred from homology"/>
<dbReference type="AlphaFoldDB" id="A0A7X6CX49"/>
<evidence type="ECO:0000259" key="9">
    <source>
        <dbReference type="Pfam" id="PF08281"/>
    </source>
</evidence>
<evidence type="ECO:0000256" key="5">
    <source>
        <dbReference type="ARBA" id="ARBA00023163"/>
    </source>
</evidence>
<dbReference type="GO" id="GO:0016987">
    <property type="term" value="F:sigma factor activity"/>
    <property type="evidence" value="ECO:0007669"/>
    <property type="project" value="UniProtKB-KW"/>
</dbReference>
<dbReference type="InterPro" id="IPR000838">
    <property type="entry name" value="RNA_pol_sigma70_ECF_CS"/>
</dbReference>
<dbReference type="InterPro" id="IPR014284">
    <property type="entry name" value="RNA_pol_sigma-70_dom"/>
</dbReference>
<dbReference type="InterPro" id="IPR036388">
    <property type="entry name" value="WH-like_DNA-bd_sf"/>
</dbReference>
<keyword evidence="5 6" id="KW-0804">Transcription</keyword>
<evidence type="ECO:0000259" key="8">
    <source>
        <dbReference type="Pfam" id="PF04542"/>
    </source>
</evidence>
<dbReference type="PANTHER" id="PTHR43133:SF61">
    <property type="entry name" value="ECF RNA POLYMERASE SIGMA FACTOR SIGC"/>
    <property type="match status" value="1"/>
</dbReference>
<keyword evidence="3 6" id="KW-0731">Sigma factor</keyword>
<dbReference type="PANTHER" id="PTHR43133">
    <property type="entry name" value="RNA POLYMERASE ECF-TYPE SIGMA FACTO"/>
    <property type="match status" value="1"/>
</dbReference>
<accession>A0A7X6CX49</accession>
<dbReference type="InterPro" id="IPR013249">
    <property type="entry name" value="RNA_pol_sigma70_r4_t2"/>
</dbReference>
<dbReference type="SUPFAM" id="SSF88659">
    <property type="entry name" value="Sigma3 and sigma4 domains of RNA polymerase sigma factors"/>
    <property type="match status" value="1"/>
</dbReference>
<evidence type="ECO:0000313" key="10">
    <source>
        <dbReference type="EMBL" id="NJQ04192.1"/>
    </source>
</evidence>
<dbReference type="Gene3D" id="1.10.10.10">
    <property type="entry name" value="Winged helix-like DNA-binding domain superfamily/Winged helix DNA-binding domain"/>
    <property type="match status" value="1"/>
</dbReference>
<dbReference type="GO" id="GO:0003677">
    <property type="term" value="F:DNA binding"/>
    <property type="evidence" value="ECO:0007669"/>
    <property type="project" value="UniProtKB-KW"/>
</dbReference>
<evidence type="ECO:0000256" key="2">
    <source>
        <dbReference type="ARBA" id="ARBA00023015"/>
    </source>
</evidence>
<dbReference type="InterPro" id="IPR039425">
    <property type="entry name" value="RNA_pol_sigma-70-like"/>
</dbReference>
<dbReference type="Pfam" id="PF08281">
    <property type="entry name" value="Sigma70_r4_2"/>
    <property type="match status" value="1"/>
</dbReference>
<keyword evidence="2 6" id="KW-0805">Transcription regulation</keyword>
<dbReference type="SUPFAM" id="SSF88946">
    <property type="entry name" value="Sigma2 domain of RNA polymerase sigma factors"/>
    <property type="match status" value="1"/>
</dbReference>
<evidence type="ECO:0000256" key="4">
    <source>
        <dbReference type="ARBA" id="ARBA00023125"/>
    </source>
</evidence>
<dbReference type="InterPro" id="IPR013325">
    <property type="entry name" value="RNA_pol_sigma_r2"/>
</dbReference>
<protein>
    <recommendedName>
        <fullName evidence="6">RNA polymerase sigma factor</fullName>
    </recommendedName>
</protein>
<feature type="domain" description="RNA polymerase sigma factor 70 region 4 type 2" evidence="9">
    <location>
        <begin position="162"/>
        <end position="213"/>
    </location>
</feature>
<gene>
    <name evidence="10" type="ORF">HCN56_01020</name>
</gene>
<dbReference type="NCBIfam" id="TIGR02937">
    <property type="entry name" value="sigma70-ECF"/>
    <property type="match status" value="1"/>
</dbReference>
<evidence type="ECO:0000256" key="1">
    <source>
        <dbReference type="ARBA" id="ARBA00010641"/>
    </source>
</evidence>
<evidence type="ECO:0000313" key="11">
    <source>
        <dbReference type="Proteomes" id="UP000578686"/>
    </source>
</evidence>
<feature type="compositionally biased region" description="Basic and acidic residues" evidence="7">
    <location>
        <begin position="32"/>
        <end position="45"/>
    </location>
</feature>
<dbReference type="Gene3D" id="1.10.1740.10">
    <property type="match status" value="1"/>
</dbReference>
<comment type="similarity">
    <text evidence="1 6">Belongs to the sigma-70 factor family. ECF subfamily.</text>
</comment>
<dbReference type="InterPro" id="IPR007627">
    <property type="entry name" value="RNA_pol_sigma70_r2"/>
</dbReference>
<dbReference type="InterPro" id="IPR013324">
    <property type="entry name" value="RNA_pol_sigma_r3/r4-like"/>
</dbReference>
<keyword evidence="4 6" id="KW-0238">DNA-binding</keyword>
<reference evidence="10 11" key="1">
    <citation type="submission" date="2020-03" db="EMBL/GenBank/DDBJ databases">
        <title>Draft genome of Streptomyces sp. ventii, isolated from the Axial Seamount in the Pacific Ocean, and resequencing of the two type strains Streptomyces lonarensis strain NCL 716 and Streptomyces bohaiensis strain 11A07.</title>
        <authorList>
            <person name="Loughran R.M."/>
            <person name="Pfannmuller K.M."/>
            <person name="Wasson B.J."/>
            <person name="Deadmond M.C."/>
            <person name="Paddock B.E."/>
            <person name="Koyack M.J."/>
            <person name="Gallegos D.A."/>
            <person name="Mitchell E.A."/>
            <person name="Ushijima B."/>
            <person name="Saw J.H."/>
            <person name="Mcphail K.L."/>
            <person name="Videau P."/>
        </authorList>
    </citation>
    <scope>NUCLEOTIDE SEQUENCE [LARGE SCALE GENOMIC DNA]</scope>
    <source>
        <strain evidence="10 11">NCL716</strain>
    </source>
</reference>
<dbReference type="PROSITE" id="PS01063">
    <property type="entry name" value="SIGMA70_ECF"/>
    <property type="match status" value="1"/>
</dbReference>
<evidence type="ECO:0000256" key="3">
    <source>
        <dbReference type="ARBA" id="ARBA00023082"/>
    </source>
</evidence>
<evidence type="ECO:0000256" key="6">
    <source>
        <dbReference type="RuleBase" id="RU000716"/>
    </source>
</evidence>
<sequence>MITPAVHTPALPTAPQGRVPAQGVPPEQAGGRAERRSAGGDPDRGRTLLALTAARTGSPDDVARFVAAFDADVRRYIGFLQPDTDGVEDLAQETMLRALLSLHRFEGRSSARTWLLSIARRTVVDSVRRASARPRLSDAADWQREAEWRQARNVPGFDEGLALRGLLESLCAERREAFVLTQLWGVPYDDAAALCRCPVGTVRSRVSRARAELLRLLREAEEHSPAPVPGEDAGVAA</sequence>
<dbReference type="EMBL" id="JAAVJD010000003">
    <property type="protein sequence ID" value="NJQ04192.1"/>
    <property type="molecule type" value="Genomic_DNA"/>
</dbReference>
<dbReference type="Proteomes" id="UP000578686">
    <property type="component" value="Unassembled WGS sequence"/>
</dbReference>
<dbReference type="GO" id="GO:0006352">
    <property type="term" value="P:DNA-templated transcription initiation"/>
    <property type="evidence" value="ECO:0007669"/>
    <property type="project" value="InterPro"/>
</dbReference>